<accession>A0A0C2DZZ3</accession>
<evidence type="ECO:0000313" key="2">
    <source>
        <dbReference type="Proteomes" id="UP000054047"/>
    </source>
</evidence>
<dbReference type="Proteomes" id="UP000054047">
    <property type="component" value="Unassembled WGS sequence"/>
</dbReference>
<dbReference type="AlphaFoldDB" id="A0A0C2DZZ3"/>
<dbReference type="EMBL" id="KN726326">
    <property type="protein sequence ID" value="KIH68642.1"/>
    <property type="molecule type" value="Genomic_DNA"/>
</dbReference>
<gene>
    <name evidence="1" type="ORF">ANCDUO_01023</name>
</gene>
<evidence type="ECO:0000313" key="1">
    <source>
        <dbReference type="EMBL" id="KIH68642.1"/>
    </source>
</evidence>
<name>A0A0C2DZZ3_9BILA</name>
<sequence>MNIPGKRPRDAPRKRWMNAILKDMKKVGVRRTIAVICSHPRYIVRIRMTLWLPIPFESIKTDHDRYNQYSRELTHNAM</sequence>
<keyword evidence="2" id="KW-1185">Reference proteome</keyword>
<proteinExistence type="predicted"/>
<organism evidence="1 2">
    <name type="scientific">Ancylostoma duodenale</name>
    <dbReference type="NCBI Taxonomy" id="51022"/>
    <lineage>
        <taxon>Eukaryota</taxon>
        <taxon>Metazoa</taxon>
        <taxon>Ecdysozoa</taxon>
        <taxon>Nematoda</taxon>
        <taxon>Chromadorea</taxon>
        <taxon>Rhabditida</taxon>
        <taxon>Rhabditina</taxon>
        <taxon>Rhabditomorpha</taxon>
        <taxon>Strongyloidea</taxon>
        <taxon>Ancylostomatidae</taxon>
        <taxon>Ancylostomatinae</taxon>
        <taxon>Ancylostoma</taxon>
    </lineage>
</organism>
<reference evidence="1 2" key="1">
    <citation type="submission" date="2013-12" db="EMBL/GenBank/DDBJ databases">
        <title>Draft genome of the parsitic nematode Ancylostoma duodenale.</title>
        <authorList>
            <person name="Mitreva M."/>
        </authorList>
    </citation>
    <scope>NUCLEOTIDE SEQUENCE [LARGE SCALE GENOMIC DNA]</scope>
    <source>
        <strain evidence="1 2">Zhejiang</strain>
    </source>
</reference>
<protein>
    <submittedName>
        <fullName evidence="1">Uncharacterized protein</fullName>
    </submittedName>
</protein>